<reference evidence="3 4" key="1">
    <citation type="submission" date="2012-08" db="EMBL/GenBank/DDBJ databases">
        <title>Oryza genome evolution.</title>
        <authorList>
            <person name="Wing R.A."/>
        </authorList>
    </citation>
    <scope>NUCLEOTIDE SEQUENCE</scope>
</reference>
<dbReference type="Pfam" id="PF00931">
    <property type="entry name" value="NB-ARC"/>
    <property type="match status" value="1"/>
</dbReference>
<dbReference type="PANTHER" id="PTHR19338">
    <property type="entry name" value="TRANSLOCASE OF INNER MITOCHONDRIAL MEMBRANE 13 HOMOLOG"/>
    <property type="match status" value="1"/>
</dbReference>
<sequence>MEDCIDQYEGCVEQYEQHAATLGYRSGSKIRRNKLIRRSGNNKTPLVPEKLKQRLWMANKIREFSLRVQEALQRHADAVYSNELGGIANTSTATARESAPMTSSPMSALMLPLTVQDWLSDGEKQLKVVSIVGVGGVGKTTLANELYRKLGRQFECRAFVRSSQKIDMRRLLISMLSQLRLQQPPDNWRLHSLISSIRHIYKIGAPGLRSDRRAKSEAYLSVMRQRVSTMPVLSPSSSGNASEQPPAPSPNGGAKAADLVQRVGARRKCPHRATAVVPPGQPSAPSAHGGVEAADLM</sequence>
<dbReference type="Proteomes" id="UP000032180">
    <property type="component" value="Chromosome 5"/>
</dbReference>
<dbReference type="InterPro" id="IPR027417">
    <property type="entry name" value="P-loop_NTPase"/>
</dbReference>
<feature type="domain" description="NB-ARC" evidence="2">
    <location>
        <begin position="115"/>
        <end position="183"/>
    </location>
</feature>
<dbReference type="InterPro" id="IPR002182">
    <property type="entry name" value="NB-ARC"/>
</dbReference>
<name>A0A0D9WHQ9_9ORYZ</name>
<dbReference type="Gramene" id="LPERR05G16180.1">
    <property type="protein sequence ID" value="LPERR05G16180.1"/>
    <property type="gene ID" value="LPERR05G16180"/>
</dbReference>
<dbReference type="HOGENOM" id="CLU_937995_0_0_1"/>
<evidence type="ECO:0000259" key="2">
    <source>
        <dbReference type="Pfam" id="PF00931"/>
    </source>
</evidence>
<protein>
    <recommendedName>
        <fullName evidence="2">NB-ARC domain-containing protein</fullName>
    </recommendedName>
</protein>
<dbReference type="AlphaFoldDB" id="A0A0D9WHQ9"/>
<dbReference type="EnsemblPlants" id="LPERR05G16180.1">
    <property type="protein sequence ID" value="LPERR05G16180.1"/>
    <property type="gene ID" value="LPERR05G16180"/>
</dbReference>
<reference evidence="4" key="2">
    <citation type="submission" date="2013-12" db="EMBL/GenBank/DDBJ databases">
        <authorList>
            <person name="Yu Y."/>
            <person name="Lee S."/>
            <person name="de Baynast K."/>
            <person name="Wissotski M."/>
            <person name="Liu L."/>
            <person name="Talag J."/>
            <person name="Goicoechea J."/>
            <person name="Angelova A."/>
            <person name="Jetty R."/>
            <person name="Kudrna D."/>
            <person name="Golser W."/>
            <person name="Rivera L."/>
            <person name="Zhang J."/>
            <person name="Wing R."/>
        </authorList>
    </citation>
    <scope>NUCLEOTIDE SEQUENCE</scope>
</reference>
<feature type="region of interest" description="Disordered" evidence="1">
    <location>
        <begin position="230"/>
        <end position="297"/>
    </location>
</feature>
<keyword evidence="4" id="KW-1185">Reference proteome</keyword>
<reference evidence="3" key="3">
    <citation type="submission" date="2015-04" db="UniProtKB">
        <authorList>
            <consortium name="EnsemblPlants"/>
        </authorList>
    </citation>
    <scope>IDENTIFICATION</scope>
</reference>
<dbReference type="Gene3D" id="3.40.50.300">
    <property type="entry name" value="P-loop containing nucleotide triphosphate hydrolases"/>
    <property type="match status" value="1"/>
</dbReference>
<evidence type="ECO:0000256" key="1">
    <source>
        <dbReference type="SAM" id="MobiDB-lite"/>
    </source>
</evidence>
<organism evidence="3 4">
    <name type="scientific">Leersia perrieri</name>
    <dbReference type="NCBI Taxonomy" id="77586"/>
    <lineage>
        <taxon>Eukaryota</taxon>
        <taxon>Viridiplantae</taxon>
        <taxon>Streptophyta</taxon>
        <taxon>Embryophyta</taxon>
        <taxon>Tracheophyta</taxon>
        <taxon>Spermatophyta</taxon>
        <taxon>Magnoliopsida</taxon>
        <taxon>Liliopsida</taxon>
        <taxon>Poales</taxon>
        <taxon>Poaceae</taxon>
        <taxon>BOP clade</taxon>
        <taxon>Oryzoideae</taxon>
        <taxon>Oryzeae</taxon>
        <taxon>Oryzinae</taxon>
        <taxon>Leersia</taxon>
    </lineage>
</organism>
<feature type="compositionally biased region" description="Polar residues" evidence="1">
    <location>
        <begin position="234"/>
        <end position="243"/>
    </location>
</feature>
<accession>A0A0D9WHQ9</accession>
<proteinExistence type="predicted"/>
<dbReference type="SUPFAM" id="SSF52540">
    <property type="entry name" value="P-loop containing nucleoside triphosphate hydrolases"/>
    <property type="match status" value="1"/>
</dbReference>
<evidence type="ECO:0000313" key="3">
    <source>
        <dbReference type="EnsemblPlants" id="LPERR05G16180.1"/>
    </source>
</evidence>
<evidence type="ECO:0000313" key="4">
    <source>
        <dbReference type="Proteomes" id="UP000032180"/>
    </source>
</evidence>
<dbReference type="PANTHER" id="PTHR19338:SF48">
    <property type="entry name" value="OS12G0166600 PROTEIN"/>
    <property type="match status" value="1"/>
</dbReference>
<dbReference type="GO" id="GO:0043531">
    <property type="term" value="F:ADP binding"/>
    <property type="evidence" value="ECO:0007669"/>
    <property type="project" value="InterPro"/>
</dbReference>